<dbReference type="InterPro" id="IPR045030">
    <property type="entry name" value="LYSM1-4"/>
</dbReference>
<feature type="region of interest" description="Disordered" evidence="2">
    <location>
        <begin position="554"/>
        <end position="574"/>
    </location>
</feature>
<evidence type="ECO:0000313" key="3">
    <source>
        <dbReference type="EMBL" id="KYK59683.1"/>
    </source>
</evidence>
<feature type="compositionally biased region" description="Polar residues" evidence="2">
    <location>
        <begin position="12"/>
        <end position="29"/>
    </location>
</feature>
<dbReference type="PANTHER" id="PTHR20932:SF8">
    <property type="entry name" value="LD22649P"/>
    <property type="match status" value="1"/>
</dbReference>
<dbReference type="AlphaFoldDB" id="A0A151GRG5"/>
<dbReference type="InParanoid" id="A0A151GRG5"/>
<feature type="region of interest" description="Disordered" evidence="2">
    <location>
        <begin position="387"/>
        <end position="469"/>
    </location>
</feature>
<dbReference type="Proteomes" id="UP000076580">
    <property type="component" value="Chromosome 01"/>
</dbReference>
<comment type="caution">
    <text evidence="3">The sequence shown here is derived from an EMBL/GenBank/DDBJ whole genome shotgun (WGS) entry which is preliminary data.</text>
</comment>
<proteinExistence type="inferred from homology"/>
<comment type="similarity">
    <text evidence="1">Belongs to the secreted LysM effector family.</text>
</comment>
<dbReference type="PANTHER" id="PTHR20932">
    <property type="entry name" value="LYSM AND PUTATIVE PEPTIDOGLYCAN-BINDING DOMAIN-CONTAINING PROTEIN"/>
    <property type="match status" value="1"/>
</dbReference>
<sequence length="601" mass="64598">MAAPRVPAESLQPLSTSALLSADPQTAATSSLRPRRNRRLGNSREEDGLRSSPAPACDVASSYDDLAGDEPSRPKAYTRSGVGTGNIFGQSQGTNVGTLGQFLGDSWSQSWSSVQGLASTLLSSGAVTPQKTSTFQPSPPQYRATGQVHSRDRRYSRNGSISKSTGSWGPAPPSRNPTLTDLAAGSLAGRESAWKAAQTASILEGHDGVNGRLDAAGRHKRRNSDDATLAMSVPENCLVYVHRVQTDDTYAGLIVRYKCREDAFRRSNGLWSRDTIQTRKWLTIPVDACEVRCRPCEAPPSQSTQPDDFLASISTSTGRPPVDRLHAGPSGGPSRCTESEQAQDGDKWWTHVRWVRIESLQQPIEVGRVASRSLGYFPPRRKSSIKALSPLSTPRQSVDLSIQPLDSAERERPLFRKGSLSGGQPHSPVTPVSPRGHTADDSADSRPAWMRRPGGVGSMGRNIRTPGPAKDYLNSWTRKHIPSLNIDGLPSMSVMGAETARFGFSSDVSGIVESSYKDGQDAAIYTSSQGGGLDRMAAAFEGWLRGALTKRPTTPLNGARAWPGGLPARERHDSDVIELTDTGSEDGRHIIRGASATSKVP</sequence>
<dbReference type="GeneID" id="63713460"/>
<accession>A0A151GRG5</accession>
<feature type="region of interest" description="Disordered" evidence="2">
    <location>
        <begin position="296"/>
        <end position="344"/>
    </location>
</feature>
<feature type="region of interest" description="Disordered" evidence="2">
    <location>
        <begin position="128"/>
        <end position="181"/>
    </location>
</feature>
<dbReference type="EMBL" id="LAYC01000001">
    <property type="protein sequence ID" value="KYK59683.1"/>
    <property type="molecule type" value="Genomic_DNA"/>
</dbReference>
<organism evidence="3 4">
    <name type="scientific">Drechmeria coniospora</name>
    <name type="common">Nematophagous fungus</name>
    <name type="synonym">Meria coniospora</name>
    <dbReference type="NCBI Taxonomy" id="98403"/>
    <lineage>
        <taxon>Eukaryota</taxon>
        <taxon>Fungi</taxon>
        <taxon>Dikarya</taxon>
        <taxon>Ascomycota</taxon>
        <taxon>Pezizomycotina</taxon>
        <taxon>Sordariomycetes</taxon>
        <taxon>Hypocreomycetidae</taxon>
        <taxon>Hypocreales</taxon>
        <taxon>Ophiocordycipitaceae</taxon>
        <taxon>Drechmeria</taxon>
    </lineage>
</organism>
<dbReference type="RefSeq" id="XP_040659035.1">
    <property type="nucleotide sequence ID" value="XM_040798152.1"/>
</dbReference>
<evidence type="ECO:0000313" key="4">
    <source>
        <dbReference type="Proteomes" id="UP000076580"/>
    </source>
</evidence>
<reference evidence="3 4" key="1">
    <citation type="journal article" date="2016" name="Sci. Rep.">
        <title>Insights into Adaptations to a Near-Obligate Nematode Endoparasitic Lifestyle from the Finished Genome of Drechmeria coniospora.</title>
        <authorList>
            <person name="Zhang L."/>
            <person name="Zhou Z."/>
            <person name="Guo Q."/>
            <person name="Fokkens L."/>
            <person name="Miskei M."/>
            <person name="Pocsi I."/>
            <person name="Zhang W."/>
            <person name="Chen M."/>
            <person name="Wang L."/>
            <person name="Sun Y."/>
            <person name="Donzelli B.G."/>
            <person name="Gibson D.M."/>
            <person name="Nelson D.R."/>
            <person name="Luo J.G."/>
            <person name="Rep M."/>
            <person name="Liu H."/>
            <person name="Yang S."/>
            <person name="Wang J."/>
            <person name="Krasnoff S.B."/>
            <person name="Xu Y."/>
            <person name="Molnar I."/>
            <person name="Lin M."/>
        </authorList>
    </citation>
    <scope>NUCLEOTIDE SEQUENCE [LARGE SCALE GENOMIC DNA]</scope>
    <source>
        <strain evidence="3 4">ARSEF 6962</strain>
    </source>
</reference>
<feature type="region of interest" description="Disordered" evidence="2">
    <location>
        <begin position="1"/>
        <end position="92"/>
    </location>
</feature>
<gene>
    <name evidence="3" type="ORF">DCS_00817</name>
</gene>
<dbReference type="STRING" id="98403.A0A151GRG5"/>
<feature type="compositionally biased region" description="Polar residues" evidence="2">
    <location>
        <begin position="300"/>
        <end position="318"/>
    </location>
</feature>
<feature type="region of interest" description="Disordered" evidence="2">
    <location>
        <begin position="207"/>
        <end position="226"/>
    </location>
</feature>
<evidence type="ECO:0008006" key="5">
    <source>
        <dbReference type="Google" id="ProtNLM"/>
    </source>
</evidence>
<feature type="compositionally biased region" description="Polar residues" evidence="2">
    <location>
        <begin position="157"/>
        <end position="167"/>
    </location>
</feature>
<dbReference type="InterPro" id="IPR036779">
    <property type="entry name" value="LysM_dom_sf"/>
</dbReference>
<name>A0A151GRG5_DRECN</name>
<evidence type="ECO:0000256" key="2">
    <source>
        <dbReference type="SAM" id="MobiDB-lite"/>
    </source>
</evidence>
<protein>
    <recommendedName>
        <fullName evidence="5">LysM domain-containing protein</fullName>
    </recommendedName>
</protein>
<evidence type="ECO:0000256" key="1">
    <source>
        <dbReference type="ARBA" id="ARBA00044955"/>
    </source>
</evidence>
<dbReference type="Gene3D" id="3.10.350.10">
    <property type="entry name" value="LysM domain"/>
    <property type="match status" value="1"/>
</dbReference>
<feature type="compositionally biased region" description="Polar residues" evidence="2">
    <location>
        <begin position="390"/>
        <end position="400"/>
    </location>
</feature>
<keyword evidence="4" id="KW-1185">Reference proteome</keyword>